<dbReference type="GO" id="GO:0031146">
    <property type="term" value="P:SCF-dependent proteasomal ubiquitin-dependent protein catabolic process"/>
    <property type="evidence" value="ECO:0007669"/>
    <property type="project" value="TreeGrafter"/>
</dbReference>
<accession>A0A1Q3BK51</accession>
<dbReference type="AlphaFoldDB" id="A0A1Q3BK51"/>
<dbReference type="OrthoDB" id="550575at2759"/>
<dbReference type="SUPFAM" id="SSF52047">
    <property type="entry name" value="RNI-like"/>
    <property type="match status" value="1"/>
</dbReference>
<dbReference type="InterPro" id="IPR036047">
    <property type="entry name" value="F-box-like_dom_sf"/>
</dbReference>
<feature type="non-terminal residue" evidence="2">
    <location>
        <position position="147"/>
    </location>
</feature>
<dbReference type="STRING" id="3775.A0A1Q3BK51"/>
<gene>
    <name evidence="2" type="ORF">CFOL_v3_11903</name>
</gene>
<dbReference type="InParanoid" id="A0A1Q3BK51"/>
<feature type="domain" description="F-box" evidence="1">
    <location>
        <begin position="2"/>
        <end position="35"/>
    </location>
</feature>
<reference evidence="3" key="1">
    <citation type="submission" date="2016-04" db="EMBL/GenBank/DDBJ databases">
        <title>Cephalotus genome sequencing.</title>
        <authorList>
            <person name="Fukushima K."/>
            <person name="Hasebe M."/>
            <person name="Fang X."/>
        </authorList>
    </citation>
    <scope>NUCLEOTIDE SEQUENCE [LARGE SCALE GENOMIC DNA]</scope>
    <source>
        <strain evidence="3">cv. St1</strain>
    </source>
</reference>
<dbReference type="Pfam" id="PF13516">
    <property type="entry name" value="LRR_6"/>
    <property type="match status" value="1"/>
</dbReference>
<dbReference type="Gene3D" id="3.80.10.10">
    <property type="entry name" value="Ribonuclease Inhibitor"/>
    <property type="match status" value="1"/>
</dbReference>
<evidence type="ECO:0000259" key="1">
    <source>
        <dbReference type="Pfam" id="PF00646"/>
    </source>
</evidence>
<dbReference type="PANTHER" id="PTHR13318:SF26">
    <property type="entry name" value="F-BOX_LRR-REPEAT PROTEIN 12"/>
    <property type="match status" value="1"/>
</dbReference>
<comment type="caution">
    <text evidence="2">The sequence shown here is derived from an EMBL/GenBank/DDBJ whole genome shotgun (WGS) entry which is preliminary data.</text>
</comment>
<dbReference type="Pfam" id="PF00646">
    <property type="entry name" value="F-box"/>
    <property type="match status" value="1"/>
</dbReference>
<dbReference type="EMBL" id="BDDD01000631">
    <property type="protein sequence ID" value="GAV68400.1"/>
    <property type="molecule type" value="Genomic_DNA"/>
</dbReference>
<dbReference type="SMART" id="SM00367">
    <property type="entry name" value="LRR_CC"/>
    <property type="match status" value="2"/>
</dbReference>
<dbReference type="InterPro" id="IPR032675">
    <property type="entry name" value="LRR_dom_sf"/>
</dbReference>
<dbReference type="PANTHER" id="PTHR13318">
    <property type="entry name" value="PARTNER OF PAIRED, ISOFORM B-RELATED"/>
    <property type="match status" value="1"/>
</dbReference>
<keyword evidence="3" id="KW-1185">Reference proteome</keyword>
<evidence type="ECO:0000313" key="3">
    <source>
        <dbReference type="Proteomes" id="UP000187406"/>
    </source>
</evidence>
<dbReference type="InterPro" id="IPR001611">
    <property type="entry name" value="Leu-rich_rpt"/>
</dbReference>
<feature type="non-terminal residue" evidence="2">
    <location>
        <position position="1"/>
    </location>
</feature>
<dbReference type="InterPro" id="IPR006553">
    <property type="entry name" value="Leu-rich_rpt_Cys-con_subtyp"/>
</dbReference>
<dbReference type="GO" id="GO:0019005">
    <property type="term" value="C:SCF ubiquitin ligase complex"/>
    <property type="evidence" value="ECO:0007669"/>
    <property type="project" value="TreeGrafter"/>
</dbReference>
<dbReference type="CDD" id="cd22159">
    <property type="entry name" value="F-box_AtTIR1-like"/>
    <property type="match status" value="1"/>
</dbReference>
<dbReference type="SUPFAM" id="SSF81383">
    <property type="entry name" value="F-box domain"/>
    <property type="match status" value="1"/>
</dbReference>
<organism evidence="2 3">
    <name type="scientific">Cephalotus follicularis</name>
    <name type="common">Albany pitcher plant</name>
    <dbReference type="NCBI Taxonomy" id="3775"/>
    <lineage>
        <taxon>Eukaryota</taxon>
        <taxon>Viridiplantae</taxon>
        <taxon>Streptophyta</taxon>
        <taxon>Embryophyta</taxon>
        <taxon>Tracheophyta</taxon>
        <taxon>Spermatophyta</taxon>
        <taxon>Magnoliopsida</taxon>
        <taxon>eudicotyledons</taxon>
        <taxon>Gunneridae</taxon>
        <taxon>Pentapetalae</taxon>
        <taxon>rosids</taxon>
        <taxon>fabids</taxon>
        <taxon>Oxalidales</taxon>
        <taxon>Cephalotaceae</taxon>
        <taxon>Cephalotus</taxon>
    </lineage>
</organism>
<evidence type="ECO:0000313" key="2">
    <source>
        <dbReference type="EMBL" id="GAV68400.1"/>
    </source>
</evidence>
<proteinExistence type="predicted"/>
<name>A0A1Q3BK51_CEPFO</name>
<dbReference type="InterPro" id="IPR001810">
    <property type="entry name" value="F-box_dom"/>
</dbReference>
<dbReference type="Proteomes" id="UP000187406">
    <property type="component" value="Unassembled WGS sequence"/>
</dbReference>
<dbReference type="Gene3D" id="1.20.1280.50">
    <property type="match status" value="1"/>
</dbReference>
<protein>
    <recommendedName>
        <fullName evidence="1">F-box domain-containing protein</fullName>
    </recommendedName>
</protein>
<sequence length="147" mass="17101">IMHLPDDCLSFIFQRLDCRSDRESFGLTCHRWLNIQNISRRSLEFNCSFTQLDISLLSHTRLASRLKFLNLRMCRTVDDESIAAIAKECPLLKEWNLALCHEVRISGWMSIGLNCHKLKKLHVNRCRNLCDRGLQALRDGCKQLSVL</sequence>